<accession>A0ABU9BI43</accession>
<organism evidence="8 9">
    <name type="scientific">Pseudaquabacterium rugosum</name>
    <dbReference type="NCBI Taxonomy" id="2984194"/>
    <lineage>
        <taxon>Bacteria</taxon>
        <taxon>Pseudomonadati</taxon>
        <taxon>Pseudomonadota</taxon>
        <taxon>Betaproteobacteria</taxon>
        <taxon>Burkholderiales</taxon>
        <taxon>Sphaerotilaceae</taxon>
        <taxon>Pseudaquabacterium</taxon>
    </lineage>
</organism>
<evidence type="ECO:0000313" key="8">
    <source>
        <dbReference type="EMBL" id="MEK8028213.1"/>
    </source>
</evidence>
<comment type="subcellular location">
    <subcellularLocation>
        <location evidence="1">Cell outer membrane</location>
    </subcellularLocation>
</comment>
<keyword evidence="3" id="KW-0813">Transport</keyword>
<keyword evidence="7" id="KW-0998">Cell outer membrane</keyword>
<protein>
    <submittedName>
        <fullName evidence="8">TolC family protein</fullName>
    </submittedName>
</protein>
<comment type="similarity">
    <text evidence="2">Belongs to the outer membrane factor (OMF) (TC 1.B.17) family.</text>
</comment>
<keyword evidence="9" id="KW-1185">Reference proteome</keyword>
<sequence>MSAVLATVLCAWPGGGEAASARGAQASRAGPAVSLAARGARGVMRAAPRPASAASAVPVAALPRWQPTRRDLPYLPPPLAEGRDPAEDAEAAIRAGLAARAGAGCAFGVAGESLSTARGPAVALGLDAVLRLALCQDPRGRQTLARWQAEQAQWAIERSAARPRLEAGWSGSRTLWRQRLPDEPAETTAGRVLDRQLSLSWLLTDFGQQQAREDIAEQAARAAQFLHDAQLQALVQEAAEAAIALQQARLQQAWSASALALGRTLLARTHEPGGPDAPTGVEALELRVRLDRQQHLVQLAEAGVDEARAALAQRLGLDLRAPLPLAWWAVGEAEDGRQASYEQLLRQAADHHPLLASAEAEWAGAQAEQRLAQRAQRPRLSLQGGWREGRDVSAVRSRERQIGLQLAVPLWSGGEAAAGRDRARARSEAARAGVDQARQQMAGEVWSAWRAMREHARALPLLDRLQTGAAALLEARQQAWLDGDDDLVDVLDAHDELQDVAEQRHAHLAALQLARLRLTLMLGGLATD</sequence>
<dbReference type="RefSeq" id="WP_341375999.1">
    <property type="nucleotide sequence ID" value="NZ_JBBUTF010000021.1"/>
</dbReference>
<gene>
    <name evidence="8" type="ORF">AACH11_19810</name>
</gene>
<dbReference type="Pfam" id="PF02321">
    <property type="entry name" value="OEP"/>
    <property type="match status" value="1"/>
</dbReference>
<name>A0ABU9BI43_9BURK</name>
<dbReference type="Proteomes" id="UP001368500">
    <property type="component" value="Unassembled WGS sequence"/>
</dbReference>
<keyword evidence="5" id="KW-0812">Transmembrane</keyword>
<keyword evidence="4" id="KW-1134">Transmembrane beta strand</keyword>
<dbReference type="Gene3D" id="1.20.1600.10">
    <property type="entry name" value="Outer membrane efflux proteins (OEP)"/>
    <property type="match status" value="1"/>
</dbReference>
<dbReference type="InterPro" id="IPR003423">
    <property type="entry name" value="OMP_efflux"/>
</dbReference>
<evidence type="ECO:0000256" key="3">
    <source>
        <dbReference type="ARBA" id="ARBA00022448"/>
    </source>
</evidence>
<reference evidence="8 9" key="1">
    <citation type="submission" date="2024-04" db="EMBL/GenBank/DDBJ databases">
        <title>Novel species of the genus Ideonella isolated from streams.</title>
        <authorList>
            <person name="Lu H."/>
        </authorList>
    </citation>
    <scope>NUCLEOTIDE SEQUENCE [LARGE SCALE GENOMIC DNA]</scope>
    <source>
        <strain evidence="8 9">BYS139W</strain>
    </source>
</reference>
<evidence type="ECO:0000256" key="4">
    <source>
        <dbReference type="ARBA" id="ARBA00022452"/>
    </source>
</evidence>
<evidence type="ECO:0000256" key="6">
    <source>
        <dbReference type="ARBA" id="ARBA00023136"/>
    </source>
</evidence>
<evidence type="ECO:0000256" key="5">
    <source>
        <dbReference type="ARBA" id="ARBA00022692"/>
    </source>
</evidence>
<dbReference type="PANTHER" id="PTHR30026:SF20">
    <property type="entry name" value="OUTER MEMBRANE PROTEIN TOLC"/>
    <property type="match status" value="1"/>
</dbReference>
<evidence type="ECO:0000256" key="7">
    <source>
        <dbReference type="ARBA" id="ARBA00023237"/>
    </source>
</evidence>
<evidence type="ECO:0000256" key="1">
    <source>
        <dbReference type="ARBA" id="ARBA00004442"/>
    </source>
</evidence>
<comment type="caution">
    <text evidence="8">The sequence shown here is derived from an EMBL/GenBank/DDBJ whole genome shotgun (WGS) entry which is preliminary data.</text>
</comment>
<proteinExistence type="inferred from homology"/>
<dbReference type="SUPFAM" id="SSF56954">
    <property type="entry name" value="Outer membrane efflux proteins (OEP)"/>
    <property type="match status" value="1"/>
</dbReference>
<evidence type="ECO:0000256" key="2">
    <source>
        <dbReference type="ARBA" id="ARBA00007613"/>
    </source>
</evidence>
<evidence type="ECO:0000313" key="9">
    <source>
        <dbReference type="Proteomes" id="UP001368500"/>
    </source>
</evidence>
<dbReference type="InterPro" id="IPR051906">
    <property type="entry name" value="TolC-like"/>
</dbReference>
<dbReference type="PANTHER" id="PTHR30026">
    <property type="entry name" value="OUTER MEMBRANE PROTEIN TOLC"/>
    <property type="match status" value="1"/>
</dbReference>
<keyword evidence="6" id="KW-0472">Membrane</keyword>
<dbReference type="EMBL" id="JBBUTF010000021">
    <property type="protein sequence ID" value="MEK8028213.1"/>
    <property type="molecule type" value="Genomic_DNA"/>
</dbReference>